<dbReference type="NCBIfam" id="NF041635">
    <property type="entry name" value="STM3941_fam"/>
    <property type="match status" value="1"/>
</dbReference>
<feature type="transmembrane region" description="Helical" evidence="1">
    <location>
        <begin position="44"/>
        <end position="67"/>
    </location>
</feature>
<evidence type="ECO:0000313" key="3">
    <source>
        <dbReference type="Proteomes" id="UP000214684"/>
    </source>
</evidence>
<comment type="caution">
    <text evidence="2">The sequence shown here is derived from an EMBL/GenBank/DDBJ whole genome shotgun (WGS) entry which is preliminary data.</text>
</comment>
<keyword evidence="3" id="KW-1185">Reference proteome</keyword>
<dbReference type="Proteomes" id="UP000214684">
    <property type="component" value="Unassembled WGS sequence"/>
</dbReference>
<name>A0A227PEF6_9FLAO</name>
<protein>
    <submittedName>
        <fullName evidence="2">Uncharacterized protein</fullName>
    </submittedName>
</protein>
<sequence length="178" mass="20474">MGKIEIYSSKKKSFLLLIASLLFVIGGIWMFIDAENLASYRERSPIFLKGIGIISVLIFGFAIYVSIKQLVKNQLLLVVDKKGVNINPRKSASESIKWENIDGFSELKIQSQKLVIIQVNNSDYWIENEKNQIRKKLMKFNFNNYGSPFNLSANSMQINHVELIKVLSENLEKHKYLT</sequence>
<proteinExistence type="predicted"/>
<keyword evidence="1" id="KW-0812">Transmembrane</keyword>
<reference evidence="2 3" key="1">
    <citation type="submission" date="2016-11" db="EMBL/GenBank/DDBJ databases">
        <title>Whole genomes of Flavobacteriaceae.</title>
        <authorList>
            <person name="Stine C."/>
            <person name="Li C."/>
            <person name="Tadesse D."/>
        </authorList>
    </citation>
    <scope>NUCLEOTIDE SEQUENCE [LARGE SCALE GENOMIC DNA]</scope>
    <source>
        <strain evidence="2 3">DSM 24704</strain>
    </source>
</reference>
<evidence type="ECO:0000256" key="1">
    <source>
        <dbReference type="SAM" id="Phobius"/>
    </source>
</evidence>
<accession>A0A227PEF6</accession>
<dbReference type="OrthoDB" id="6028159at2"/>
<organism evidence="2 3">
    <name type="scientific">Flavobacterium araucananum</name>
    <dbReference type="NCBI Taxonomy" id="946678"/>
    <lineage>
        <taxon>Bacteria</taxon>
        <taxon>Pseudomonadati</taxon>
        <taxon>Bacteroidota</taxon>
        <taxon>Flavobacteriia</taxon>
        <taxon>Flavobacteriales</taxon>
        <taxon>Flavobacteriaceae</taxon>
        <taxon>Flavobacterium</taxon>
    </lineage>
</organism>
<keyword evidence="1" id="KW-0472">Membrane</keyword>
<evidence type="ECO:0000313" key="2">
    <source>
        <dbReference type="EMBL" id="OXG07774.1"/>
    </source>
</evidence>
<dbReference type="EMBL" id="MUGS01000009">
    <property type="protein sequence ID" value="OXG07774.1"/>
    <property type="molecule type" value="Genomic_DNA"/>
</dbReference>
<gene>
    <name evidence="2" type="ORF">B0A64_07945</name>
</gene>
<keyword evidence="1" id="KW-1133">Transmembrane helix</keyword>
<dbReference type="AlphaFoldDB" id="A0A227PEF6"/>
<feature type="transmembrane region" description="Helical" evidence="1">
    <location>
        <begin position="12"/>
        <end position="32"/>
    </location>
</feature>
<dbReference type="InterPro" id="IPR048136">
    <property type="entry name" value="STM3941-like"/>
</dbReference>